<evidence type="ECO:0000313" key="2">
    <source>
        <dbReference type="EMBL" id="PIE31309.1"/>
    </source>
</evidence>
<comment type="caution">
    <text evidence="2">The sequence shown here is derived from an EMBL/GenBank/DDBJ whole genome shotgun (WGS) entry which is preliminary data.</text>
</comment>
<dbReference type="InterPro" id="IPR014710">
    <property type="entry name" value="RmlC-like_jellyroll"/>
</dbReference>
<evidence type="ECO:0000313" key="3">
    <source>
        <dbReference type="Proteomes" id="UP000230821"/>
    </source>
</evidence>
<dbReference type="PANTHER" id="PTHR37694">
    <property type="entry name" value="SLR8022 PROTEIN"/>
    <property type="match status" value="1"/>
</dbReference>
<dbReference type="Proteomes" id="UP000230821">
    <property type="component" value="Unassembled WGS sequence"/>
</dbReference>
<dbReference type="SUPFAM" id="SSF51182">
    <property type="entry name" value="RmlC-like cupins"/>
    <property type="match status" value="1"/>
</dbReference>
<proteinExistence type="predicted"/>
<reference evidence="2 3" key="1">
    <citation type="submission" date="2017-10" db="EMBL/GenBank/DDBJ databases">
        <title>Novel microbial diversity and functional potential in the marine mammal oral microbiome.</title>
        <authorList>
            <person name="Dudek N.K."/>
            <person name="Sun C.L."/>
            <person name="Burstein D."/>
            <person name="Kantor R.S."/>
            <person name="Aliaga Goltsman D.S."/>
            <person name="Bik E.M."/>
            <person name="Thomas B.C."/>
            <person name="Banfield J.F."/>
            <person name="Relman D.A."/>
        </authorList>
    </citation>
    <scope>NUCLEOTIDE SEQUENCE [LARGE SCALE GENOMIC DNA]</scope>
    <source>
        <strain evidence="2">DOLJORAL78_47_16</strain>
    </source>
</reference>
<accession>A0A2G6K953</accession>
<protein>
    <submittedName>
        <fullName evidence="2">Cupin</fullName>
    </submittedName>
</protein>
<gene>
    <name evidence="2" type="ORF">CSA56_18720</name>
</gene>
<sequence>MKEEMTMQLLTYNDGKEVLNHGGCVGQSLLNAEGLEFVHLRVAPQSILPLHALPHPVFFYVLEGQGTLLTEGDTHEAQPGTLIECPADMPRGWENRTTADLALLVIKNMEAAPV</sequence>
<dbReference type="PANTHER" id="PTHR37694:SF1">
    <property type="entry name" value="SLR8022 PROTEIN"/>
    <property type="match status" value="1"/>
</dbReference>
<evidence type="ECO:0000259" key="1">
    <source>
        <dbReference type="Pfam" id="PF07883"/>
    </source>
</evidence>
<dbReference type="AlphaFoldDB" id="A0A2G6K953"/>
<dbReference type="EMBL" id="PDSK01000156">
    <property type="protein sequence ID" value="PIE31309.1"/>
    <property type="molecule type" value="Genomic_DNA"/>
</dbReference>
<organism evidence="2 3">
    <name type="scientific">candidate division KSB3 bacterium</name>
    <dbReference type="NCBI Taxonomy" id="2044937"/>
    <lineage>
        <taxon>Bacteria</taxon>
        <taxon>candidate division KSB3</taxon>
    </lineage>
</organism>
<dbReference type="Gene3D" id="2.60.120.10">
    <property type="entry name" value="Jelly Rolls"/>
    <property type="match status" value="1"/>
</dbReference>
<dbReference type="Pfam" id="PF07883">
    <property type="entry name" value="Cupin_2"/>
    <property type="match status" value="1"/>
</dbReference>
<name>A0A2G6K953_9BACT</name>
<dbReference type="InterPro" id="IPR011051">
    <property type="entry name" value="RmlC_Cupin_sf"/>
</dbReference>
<feature type="domain" description="Cupin type-2" evidence="1">
    <location>
        <begin position="40"/>
        <end position="106"/>
    </location>
</feature>
<dbReference type="InterPro" id="IPR013096">
    <property type="entry name" value="Cupin_2"/>
</dbReference>